<protein>
    <submittedName>
        <fullName evidence="4">Retrovirus-related Pol polyprotein from transposon 412</fullName>
    </submittedName>
</protein>
<evidence type="ECO:0000259" key="3">
    <source>
        <dbReference type="Pfam" id="PF17919"/>
    </source>
</evidence>
<dbReference type="Gene3D" id="3.30.70.270">
    <property type="match status" value="2"/>
</dbReference>
<dbReference type="InterPro" id="IPR043502">
    <property type="entry name" value="DNA/RNA_pol_sf"/>
</dbReference>
<reference evidence="4 5" key="1">
    <citation type="journal article" date="2018" name="PLoS Genet.">
        <title>Population sequencing reveals clonal diversity and ancestral inbreeding in the grapevine cultivar Chardonnay.</title>
        <authorList>
            <person name="Roach M.J."/>
            <person name="Johnson D.L."/>
            <person name="Bohlmann J."/>
            <person name="van Vuuren H.J."/>
            <person name="Jones S.J."/>
            <person name="Pretorius I.S."/>
            <person name="Schmidt S.A."/>
            <person name="Borneman A.R."/>
        </authorList>
    </citation>
    <scope>NUCLEOTIDE SEQUENCE [LARGE SCALE GENOMIC DNA]</scope>
    <source>
        <strain evidence="5">cv. Chardonnay</strain>
        <tissue evidence="4">Leaf</tissue>
    </source>
</reference>
<dbReference type="Gene3D" id="3.10.10.10">
    <property type="entry name" value="HIV Type 1 Reverse Transcriptase, subunit A, domain 1"/>
    <property type="match status" value="1"/>
</dbReference>
<sequence length="634" mass="71969">MQKYPSKNHDIFAWTHSDMKGIHPSLPLTSLTSFPAARPVDRRLDAFTRIDKDIQRLKIAGSRIHQKFLSGLVGKCSSGTKKEGKWRVCVDYTNLNNACPKDSFPLPRIDQIVDSTSGQGMLSFLDAFSGYHQIPMSPDDEEKTAFITPHGLYCYKAARSRYTLTISWLKAKLESSISSIYKKFFSCESMHEAKSFQMCLWRECWQISGIYGQPKRHRSQPGSSQSSHGDTSSQEQKGVTTPHRQARCVRTFIARFTDELRPFFLAIRKAGTQGWTDNCQNALERIKHCLMHPPILSSPIPKEKLYMYLAVSEWAISAVLFRCPSPKEQKPVYYVSRALADVETRYSKMELTALALRSAAQKLRPYFQAHPVIVLTDQPLRSILHKPDLTGRMLQWAIELSEFGIEFQPRLSKKGQVMADLCSNIHEDPTSTTNQVNRSGGHYELTEPHAHQALELGSYYSPQLGNIWSKPSGWDSPRLTMKQNTRPSCPDWTSPLLYPSPNSGSTATQLVVRHVQKEYEAKDSRMARYLAKVRSTLQQFTEWTIEKIKRADNRHADALAGIAASLPIKKPFYCPYMCKPIPLSQKIPLATPLRQTKRMIKNGRMILQNISGQALYPKILNKRTKSGCKLPVSP</sequence>
<dbReference type="GO" id="GO:0003676">
    <property type="term" value="F:nucleic acid binding"/>
    <property type="evidence" value="ECO:0007669"/>
    <property type="project" value="InterPro"/>
</dbReference>
<dbReference type="Pfam" id="PF17919">
    <property type="entry name" value="RT_RNaseH_2"/>
    <property type="match status" value="1"/>
</dbReference>
<comment type="caution">
    <text evidence="4">The sequence shown here is derived from an EMBL/GenBank/DDBJ whole genome shotgun (WGS) entry which is preliminary data.</text>
</comment>
<gene>
    <name evidence="4" type="primary">POL_61</name>
    <name evidence="4" type="ORF">CK203_042204</name>
</gene>
<evidence type="ECO:0000259" key="2">
    <source>
        <dbReference type="Pfam" id="PF00078"/>
    </source>
</evidence>
<accession>A0A438HPU1</accession>
<evidence type="ECO:0000313" key="5">
    <source>
        <dbReference type="Proteomes" id="UP000288805"/>
    </source>
</evidence>
<dbReference type="CDD" id="cd01647">
    <property type="entry name" value="RT_LTR"/>
    <property type="match status" value="1"/>
</dbReference>
<evidence type="ECO:0000256" key="1">
    <source>
        <dbReference type="SAM" id="MobiDB-lite"/>
    </source>
</evidence>
<dbReference type="SUPFAM" id="SSF56672">
    <property type="entry name" value="DNA/RNA polymerases"/>
    <property type="match status" value="2"/>
</dbReference>
<organism evidence="4 5">
    <name type="scientific">Vitis vinifera</name>
    <name type="common">Grape</name>
    <dbReference type="NCBI Taxonomy" id="29760"/>
    <lineage>
        <taxon>Eukaryota</taxon>
        <taxon>Viridiplantae</taxon>
        <taxon>Streptophyta</taxon>
        <taxon>Embryophyta</taxon>
        <taxon>Tracheophyta</taxon>
        <taxon>Spermatophyta</taxon>
        <taxon>Magnoliopsida</taxon>
        <taxon>eudicotyledons</taxon>
        <taxon>Gunneridae</taxon>
        <taxon>Pentapetalae</taxon>
        <taxon>rosids</taxon>
        <taxon>Vitales</taxon>
        <taxon>Vitaceae</taxon>
        <taxon>Viteae</taxon>
        <taxon>Vitis</taxon>
    </lineage>
</organism>
<feature type="domain" description="Reverse transcriptase" evidence="2">
    <location>
        <begin position="81"/>
        <end position="151"/>
    </location>
</feature>
<dbReference type="Gene3D" id="3.30.420.10">
    <property type="entry name" value="Ribonuclease H-like superfamily/Ribonuclease H"/>
    <property type="match status" value="1"/>
</dbReference>
<proteinExistence type="predicted"/>
<dbReference type="InterPro" id="IPR041577">
    <property type="entry name" value="RT_RNaseH_2"/>
</dbReference>
<dbReference type="InterPro" id="IPR036397">
    <property type="entry name" value="RNaseH_sf"/>
</dbReference>
<dbReference type="Proteomes" id="UP000288805">
    <property type="component" value="Unassembled WGS sequence"/>
</dbReference>
<dbReference type="EMBL" id="QGNW01000193">
    <property type="protein sequence ID" value="RVW86481.1"/>
    <property type="molecule type" value="Genomic_DNA"/>
</dbReference>
<name>A0A438HPU1_VITVI</name>
<dbReference type="InterPro" id="IPR000477">
    <property type="entry name" value="RT_dom"/>
</dbReference>
<feature type="compositionally biased region" description="Low complexity" evidence="1">
    <location>
        <begin position="222"/>
        <end position="234"/>
    </location>
</feature>
<dbReference type="AlphaFoldDB" id="A0A438HPU1"/>
<dbReference type="InterPro" id="IPR043128">
    <property type="entry name" value="Rev_trsase/Diguanyl_cyclase"/>
</dbReference>
<feature type="domain" description="Reverse transcriptase/retrotransposon-derived protein RNase H-like" evidence="3">
    <location>
        <begin position="275"/>
        <end position="374"/>
    </location>
</feature>
<dbReference type="PANTHER" id="PTHR48475:SF2">
    <property type="entry name" value="RIBONUCLEASE H"/>
    <property type="match status" value="1"/>
</dbReference>
<dbReference type="PANTHER" id="PTHR48475">
    <property type="entry name" value="RIBONUCLEASE H"/>
    <property type="match status" value="1"/>
</dbReference>
<dbReference type="Pfam" id="PF00078">
    <property type="entry name" value="RVT_1"/>
    <property type="match status" value="1"/>
</dbReference>
<evidence type="ECO:0000313" key="4">
    <source>
        <dbReference type="EMBL" id="RVW86481.1"/>
    </source>
</evidence>
<feature type="region of interest" description="Disordered" evidence="1">
    <location>
        <begin position="215"/>
        <end position="243"/>
    </location>
</feature>